<comment type="catalytic activity">
    <reaction evidence="10">
        <text>L-leucine + 2-oxoglutarate = 4-methyl-2-oxopentanoate + L-glutamate</text>
        <dbReference type="Rhea" id="RHEA:18321"/>
        <dbReference type="ChEBI" id="CHEBI:16810"/>
        <dbReference type="ChEBI" id="CHEBI:17865"/>
        <dbReference type="ChEBI" id="CHEBI:29985"/>
        <dbReference type="ChEBI" id="CHEBI:57427"/>
        <dbReference type="EC" id="2.6.1.42"/>
    </reaction>
</comment>
<dbReference type="Pfam" id="PF01063">
    <property type="entry name" value="Aminotran_4"/>
    <property type="match status" value="1"/>
</dbReference>
<evidence type="ECO:0000313" key="11">
    <source>
        <dbReference type="EMBL" id="SNS43795.1"/>
    </source>
</evidence>
<dbReference type="InterPro" id="IPR050571">
    <property type="entry name" value="Class-IV_PLP-Dep_Aminotrnsfr"/>
</dbReference>
<dbReference type="InterPro" id="IPR036038">
    <property type="entry name" value="Aminotransferase-like"/>
</dbReference>
<dbReference type="GO" id="GO:0046394">
    <property type="term" value="P:carboxylic acid biosynthetic process"/>
    <property type="evidence" value="ECO:0007669"/>
    <property type="project" value="UniProtKB-ARBA"/>
</dbReference>
<keyword evidence="11" id="KW-0032">Aminotransferase</keyword>
<evidence type="ECO:0000256" key="3">
    <source>
        <dbReference type="ARBA" id="ARBA00004931"/>
    </source>
</evidence>
<evidence type="ECO:0000256" key="2">
    <source>
        <dbReference type="ARBA" id="ARBA00004824"/>
    </source>
</evidence>
<comment type="pathway">
    <text evidence="4">Amino-acid biosynthesis; L-leucine biosynthesis; L-leucine from 3-methyl-2-oxobutanoate: step 4/4.</text>
</comment>
<dbReference type="OrthoDB" id="9805628at2"/>
<dbReference type="Proteomes" id="UP000198432">
    <property type="component" value="Unassembled WGS sequence"/>
</dbReference>
<evidence type="ECO:0000313" key="12">
    <source>
        <dbReference type="Proteomes" id="UP000198432"/>
    </source>
</evidence>
<organism evidence="11 12">
    <name type="scientific">Pontibacter ummariensis</name>
    <dbReference type="NCBI Taxonomy" id="1610492"/>
    <lineage>
        <taxon>Bacteria</taxon>
        <taxon>Pseudomonadati</taxon>
        <taxon>Bacteroidota</taxon>
        <taxon>Cytophagia</taxon>
        <taxon>Cytophagales</taxon>
        <taxon>Hymenobacteraceae</taxon>
        <taxon>Pontibacter</taxon>
    </lineage>
</organism>
<dbReference type="RefSeq" id="WP_089318813.1">
    <property type="nucleotide sequence ID" value="NZ_FZOQ01000006.1"/>
</dbReference>
<keyword evidence="12" id="KW-1185">Reference proteome</keyword>
<dbReference type="InterPro" id="IPR043132">
    <property type="entry name" value="BCAT-like_C"/>
</dbReference>
<dbReference type="PANTHER" id="PTHR42743:SF11">
    <property type="entry name" value="AMINODEOXYCHORISMATE LYASE"/>
    <property type="match status" value="1"/>
</dbReference>
<evidence type="ECO:0000256" key="1">
    <source>
        <dbReference type="ARBA" id="ARBA00001933"/>
    </source>
</evidence>
<reference evidence="12" key="1">
    <citation type="submission" date="2017-06" db="EMBL/GenBank/DDBJ databases">
        <authorList>
            <person name="Varghese N."/>
            <person name="Submissions S."/>
        </authorList>
    </citation>
    <scope>NUCLEOTIDE SEQUENCE [LARGE SCALE GENOMIC DNA]</scope>
    <source>
        <strain evidence="12">NKM1</strain>
    </source>
</reference>
<comment type="catalytic activity">
    <reaction evidence="9">
        <text>L-isoleucine + 2-oxoglutarate = (S)-3-methyl-2-oxopentanoate + L-glutamate</text>
        <dbReference type="Rhea" id="RHEA:24801"/>
        <dbReference type="ChEBI" id="CHEBI:16810"/>
        <dbReference type="ChEBI" id="CHEBI:29985"/>
        <dbReference type="ChEBI" id="CHEBI:35146"/>
        <dbReference type="ChEBI" id="CHEBI:58045"/>
        <dbReference type="EC" id="2.6.1.42"/>
    </reaction>
</comment>
<proteinExistence type="inferred from homology"/>
<dbReference type="EMBL" id="FZOQ01000006">
    <property type="protein sequence ID" value="SNS43795.1"/>
    <property type="molecule type" value="Genomic_DNA"/>
</dbReference>
<comment type="cofactor">
    <cofactor evidence="1">
        <name>pyridoxal 5'-phosphate</name>
        <dbReference type="ChEBI" id="CHEBI:597326"/>
    </cofactor>
</comment>
<keyword evidence="7" id="KW-0663">Pyridoxal phosphate</keyword>
<evidence type="ECO:0000256" key="7">
    <source>
        <dbReference type="ARBA" id="ARBA00022898"/>
    </source>
</evidence>
<evidence type="ECO:0000256" key="6">
    <source>
        <dbReference type="ARBA" id="ARBA00013053"/>
    </source>
</evidence>
<dbReference type="InterPro" id="IPR043131">
    <property type="entry name" value="BCAT-like_N"/>
</dbReference>
<evidence type="ECO:0000256" key="4">
    <source>
        <dbReference type="ARBA" id="ARBA00005072"/>
    </source>
</evidence>
<dbReference type="EC" id="2.6.1.42" evidence="6"/>
<dbReference type="GO" id="GO:0004084">
    <property type="term" value="F:branched-chain-amino-acid transaminase activity"/>
    <property type="evidence" value="ECO:0007669"/>
    <property type="project" value="UniProtKB-EC"/>
</dbReference>
<accession>A0A239EGK9</accession>
<comment type="similarity">
    <text evidence="5">Belongs to the class-IV pyridoxal-phosphate-dependent aminotransferase family.</text>
</comment>
<gene>
    <name evidence="11" type="ORF">SAMN06296052_106166</name>
</gene>
<evidence type="ECO:0000256" key="5">
    <source>
        <dbReference type="ARBA" id="ARBA00009320"/>
    </source>
</evidence>
<keyword evidence="11" id="KW-0808">Transferase</keyword>
<comment type="pathway">
    <text evidence="3">Amino-acid biosynthesis; L-valine biosynthesis; L-valine from pyruvate: step 4/4.</text>
</comment>
<dbReference type="FunFam" id="3.20.10.10:FF:000002">
    <property type="entry name" value="D-alanine aminotransferase"/>
    <property type="match status" value="1"/>
</dbReference>
<evidence type="ECO:0000256" key="10">
    <source>
        <dbReference type="ARBA" id="ARBA00049229"/>
    </source>
</evidence>
<dbReference type="AlphaFoldDB" id="A0A239EGK9"/>
<protein>
    <recommendedName>
        <fullName evidence="6">branched-chain-amino-acid transaminase</fullName>
        <ecNumber evidence="6">2.6.1.42</ecNumber>
    </recommendedName>
</protein>
<evidence type="ECO:0000256" key="9">
    <source>
        <dbReference type="ARBA" id="ARBA00048798"/>
    </source>
</evidence>
<dbReference type="Gene3D" id="3.30.470.10">
    <property type="match status" value="1"/>
</dbReference>
<sequence>MPSSSKLHAYIHGKIQPLQDAYLHVSDLSVQRGYGVFDFFKVQDGKPVFLDDYLQRFYESARLMDMAVPLSEKKLKEVIAQLIQLNQLPLSGVKMILTGGYSPNGYDLAAPNLIMMQQGFSLPNRATVEEGIKIITHEYVREIPVAKTINYTVGIRLQKEIKAQGADDVLYHQQGTVTEFPRCNFFIVKQDNTVVTPAKDVLLGITRKRTLELASQQYPVVEGPVTLEDIYQAKEAFLTSTTKRILPIVQVNGRAIGDGKSGTVTLDLLDRLIAQEEQQVSRTA</sequence>
<comment type="pathway">
    <text evidence="2">Amino-acid biosynthesis; L-isoleucine biosynthesis; L-isoleucine from 2-oxobutanoate: step 4/4.</text>
</comment>
<evidence type="ECO:0000256" key="8">
    <source>
        <dbReference type="ARBA" id="ARBA00048212"/>
    </source>
</evidence>
<comment type="catalytic activity">
    <reaction evidence="8">
        <text>L-valine + 2-oxoglutarate = 3-methyl-2-oxobutanoate + L-glutamate</text>
        <dbReference type="Rhea" id="RHEA:24813"/>
        <dbReference type="ChEBI" id="CHEBI:11851"/>
        <dbReference type="ChEBI" id="CHEBI:16810"/>
        <dbReference type="ChEBI" id="CHEBI:29985"/>
        <dbReference type="ChEBI" id="CHEBI:57762"/>
        <dbReference type="EC" id="2.6.1.42"/>
    </reaction>
</comment>
<dbReference type="Gene3D" id="3.20.10.10">
    <property type="entry name" value="D-amino Acid Aminotransferase, subunit A, domain 2"/>
    <property type="match status" value="1"/>
</dbReference>
<dbReference type="InterPro" id="IPR001544">
    <property type="entry name" value="Aminotrans_IV"/>
</dbReference>
<dbReference type="PANTHER" id="PTHR42743">
    <property type="entry name" value="AMINO-ACID AMINOTRANSFERASE"/>
    <property type="match status" value="1"/>
</dbReference>
<dbReference type="SUPFAM" id="SSF56752">
    <property type="entry name" value="D-aminoacid aminotransferase-like PLP-dependent enzymes"/>
    <property type="match status" value="1"/>
</dbReference>
<name>A0A239EGK9_9BACT</name>
<dbReference type="GO" id="GO:0008652">
    <property type="term" value="P:amino acid biosynthetic process"/>
    <property type="evidence" value="ECO:0007669"/>
    <property type="project" value="UniProtKB-ARBA"/>
</dbReference>